<dbReference type="PANTHER" id="PTHR12354:SF1">
    <property type="entry name" value="INTERFERON-RELATED DEVELOPMENTAL REGULATOR 1"/>
    <property type="match status" value="1"/>
</dbReference>
<dbReference type="Pfam" id="PF05004">
    <property type="entry name" value="IFRD"/>
    <property type="match status" value="1"/>
</dbReference>
<protein>
    <submittedName>
        <fullName evidence="4">Interferon-related developmental regulator-domain-containing protein</fullName>
    </submittedName>
</protein>
<dbReference type="EMBL" id="KZ990395">
    <property type="protein sequence ID" value="RKP24181.1"/>
    <property type="molecule type" value="Genomic_DNA"/>
</dbReference>
<evidence type="ECO:0000313" key="4">
    <source>
        <dbReference type="EMBL" id="RKP24181.1"/>
    </source>
</evidence>
<organism evidence="4 5">
    <name type="scientific">Syncephalis pseudoplumigaleata</name>
    <dbReference type="NCBI Taxonomy" id="1712513"/>
    <lineage>
        <taxon>Eukaryota</taxon>
        <taxon>Fungi</taxon>
        <taxon>Fungi incertae sedis</taxon>
        <taxon>Zoopagomycota</taxon>
        <taxon>Zoopagomycotina</taxon>
        <taxon>Zoopagomycetes</taxon>
        <taxon>Zoopagales</taxon>
        <taxon>Piptocephalidaceae</taxon>
        <taxon>Syncephalis</taxon>
    </lineage>
</organism>
<dbReference type="Proteomes" id="UP000278143">
    <property type="component" value="Unassembled WGS sequence"/>
</dbReference>
<sequence length="407" mass="45325">MSYAGWSAHILRSLDVRRVHPQRTTSRAASRAPSPEHEEYDYDNGGDSGDSDVSGHLEGGDDDDPPGAARRVRSDAWEETFDRAIDDLGEKRLSIREKALNQLIDILAHHYIAEKLERSKETVVDLLKRCIKREKSSHENALGMRALALCFITLGPGQDALFQDLCFSLKYIITHTGAVELRVAGAITLAIACFVASEDAGDTYDLLGFFAQQLASPSTAAANQPDAQRAILNVLGLLLTSVDDMNYNMSGLEERRDTILLSLYDLANESSKRQSKKKRSAQKTVIRDVLNTIEDGEAPEVKLKFQNQIYTFNSWSQLRQLQIFREVLGEGLHVHFIENELLQDVFDFGGTAQLGSAMERLVLRQVNAPTSEISKERSRSLKKGRTHRMAALSVNAVSLHADDWDSP</sequence>
<comment type="similarity">
    <text evidence="1">Belongs to the IFRD family.</text>
</comment>
<evidence type="ECO:0000259" key="3">
    <source>
        <dbReference type="Pfam" id="PF05004"/>
    </source>
</evidence>
<feature type="domain" description="Interferon-related developmental regulator N-terminal" evidence="3">
    <location>
        <begin position="70"/>
        <end position="247"/>
    </location>
</feature>
<dbReference type="SUPFAM" id="SSF48371">
    <property type="entry name" value="ARM repeat"/>
    <property type="match status" value="1"/>
</dbReference>
<dbReference type="InterPro" id="IPR016024">
    <property type="entry name" value="ARM-type_fold"/>
</dbReference>
<dbReference type="InterPro" id="IPR039777">
    <property type="entry name" value="IFRD"/>
</dbReference>
<name>A0A4P9YXX1_9FUNG</name>
<keyword evidence="5" id="KW-1185">Reference proteome</keyword>
<evidence type="ECO:0000313" key="5">
    <source>
        <dbReference type="Proteomes" id="UP000278143"/>
    </source>
</evidence>
<dbReference type="PANTHER" id="PTHR12354">
    <property type="entry name" value="INTERFERON-RELATED DEVELOPMENTAL REGULATOR"/>
    <property type="match status" value="1"/>
</dbReference>
<accession>A0A4P9YXX1</accession>
<dbReference type="AlphaFoldDB" id="A0A4P9YXX1"/>
<feature type="region of interest" description="Disordered" evidence="2">
    <location>
        <begin position="17"/>
        <end position="73"/>
    </location>
</feature>
<evidence type="ECO:0000256" key="2">
    <source>
        <dbReference type="SAM" id="MobiDB-lite"/>
    </source>
</evidence>
<dbReference type="OrthoDB" id="18978at2759"/>
<reference evidence="5" key="1">
    <citation type="journal article" date="2018" name="Nat. Microbiol.">
        <title>Leveraging single-cell genomics to expand the fungal tree of life.</title>
        <authorList>
            <person name="Ahrendt S.R."/>
            <person name="Quandt C.A."/>
            <person name="Ciobanu D."/>
            <person name="Clum A."/>
            <person name="Salamov A."/>
            <person name="Andreopoulos B."/>
            <person name="Cheng J.F."/>
            <person name="Woyke T."/>
            <person name="Pelin A."/>
            <person name="Henrissat B."/>
            <person name="Reynolds N.K."/>
            <person name="Benny G.L."/>
            <person name="Smith M.E."/>
            <person name="James T.Y."/>
            <person name="Grigoriev I.V."/>
        </authorList>
    </citation>
    <scope>NUCLEOTIDE SEQUENCE [LARGE SCALE GENOMIC DNA]</scope>
    <source>
        <strain evidence="5">Benny S71-1</strain>
    </source>
</reference>
<gene>
    <name evidence="4" type="ORF">SYNPS1DRAFT_23727</name>
</gene>
<dbReference type="InterPro" id="IPR007701">
    <property type="entry name" value="Interferon-rel_develop_reg_N"/>
</dbReference>
<evidence type="ECO:0000256" key="1">
    <source>
        <dbReference type="ARBA" id="ARBA00008828"/>
    </source>
</evidence>
<proteinExistence type="inferred from homology"/>